<sequence>MEKGNLFLGPDLQYGADLPVLGEYDVIVAGGGMAGVAAAVAAGRTGAKTCLVERLQTVGGIATAGLMNLFYTPYEVMSGFGRELFSVLESKGGAVKGETVPFDQELCVSEFFRFLSEAKVDLFLDTWICGVSKNSAGDVDGLLVVNKPGMGILKGKRIVDATGDGDVSFYTGFPYEQGRAEDHKMRPLTLLFTVGGIDCRKFLDYVKENPGEFSPDPNQCIVNEETGEIRVFGFFSIVEKAKKAGYLYDSCNYFRIEAMFPERGTATINTIRVYDSDGTRNSDIVSAVVEARRQQSKIMEFVRMFIPGMEKSFLTSTGQIIGVRDTRRIVGELYMTEDDIAAGRDWPDSIGYCKGRQTLGHQGEGHSPDGTEGSENDYAVRQAVGRMVSFKIPYRILIPKGSKTVLLAGRNVSCDFLAHKHLRNQPACITTGTAAGIAAAVSAGDNTAVGDVDLSKIRNYLGDSEY</sequence>
<dbReference type="PANTHER" id="PTHR43498">
    <property type="entry name" value="FERREDOXIN:COB-COM HETERODISULFIDE REDUCTASE SUBUNIT A"/>
    <property type="match status" value="1"/>
</dbReference>
<dbReference type="GO" id="GO:0016491">
    <property type="term" value="F:oxidoreductase activity"/>
    <property type="evidence" value="ECO:0007669"/>
    <property type="project" value="UniProtKB-KW"/>
</dbReference>
<keyword evidence="3" id="KW-0560">Oxidoreductase</keyword>
<evidence type="ECO:0000256" key="4">
    <source>
        <dbReference type="ARBA" id="ARBA00023004"/>
    </source>
</evidence>
<evidence type="ECO:0000313" key="6">
    <source>
        <dbReference type="EMBL" id="QQO08886.1"/>
    </source>
</evidence>
<accession>A0A7T8BA14</accession>
<dbReference type="SUPFAM" id="SSF51905">
    <property type="entry name" value="FAD/NAD(P)-binding domain"/>
    <property type="match status" value="1"/>
</dbReference>
<evidence type="ECO:0000256" key="5">
    <source>
        <dbReference type="ARBA" id="ARBA00023014"/>
    </source>
</evidence>
<protein>
    <submittedName>
        <fullName evidence="6">FAD-dependent oxidoreductase</fullName>
    </submittedName>
</protein>
<organism evidence="6 7">
    <name type="scientific">Breznakiella homolactica</name>
    <dbReference type="NCBI Taxonomy" id="2798577"/>
    <lineage>
        <taxon>Bacteria</taxon>
        <taxon>Pseudomonadati</taxon>
        <taxon>Spirochaetota</taxon>
        <taxon>Spirochaetia</taxon>
        <taxon>Spirochaetales</taxon>
        <taxon>Breznakiellaceae</taxon>
        <taxon>Breznakiella</taxon>
    </lineage>
</organism>
<name>A0A7T8BA14_9SPIR</name>
<dbReference type="Gene3D" id="3.50.50.60">
    <property type="entry name" value="FAD/NAD(P)-binding domain"/>
    <property type="match status" value="1"/>
</dbReference>
<keyword evidence="1" id="KW-0004">4Fe-4S</keyword>
<proteinExistence type="predicted"/>
<dbReference type="GO" id="GO:0046872">
    <property type="term" value="F:metal ion binding"/>
    <property type="evidence" value="ECO:0007669"/>
    <property type="project" value="UniProtKB-KW"/>
</dbReference>
<dbReference type="InterPro" id="IPR036188">
    <property type="entry name" value="FAD/NAD-bd_sf"/>
</dbReference>
<dbReference type="PANTHER" id="PTHR43498:SF1">
    <property type="entry name" value="COB--COM HETERODISULFIDE REDUCTASE IRON-SULFUR SUBUNIT A"/>
    <property type="match status" value="1"/>
</dbReference>
<evidence type="ECO:0000256" key="1">
    <source>
        <dbReference type="ARBA" id="ARBA00022485"/>
    </source>
</evidence>
<reference evidence="6" key="1">
    <citation type="submission" date="2021-01" db="EMBL/GenBank/DDBJ databases">
        <title>Description of Breznakiella homolactica.</title>
        <authorList>
            <person name="Song Y."/>
            <person name="Brune A."/>
        </authorList>
    </citation>
    <scope>NUCLEOTIDE SEQUENCE</scope>
    <source>
        <strain evidence="6">RmG30</strain>
    </source>
</reference>
<dbReference type="AlphaFoldDB" id="A0A7T8BA14"/>
<keyword evidence="2" id="KW-0479">Metal-binding</keyword>
<evidence type="ECO:0000256" key="3">
    <source>
        <dbReference type="ARBA" id="ARBA00023002"/>
    </source>
</evidence>
<evidence type="ECO:0000256" key="2">
    <source>
        <dbReference type="ARBA" id="ARBA00022723"/>
    </source>
</evidence>
<evidence type="ECO:0000313" key="7">
    <source>
        <dbReference type="Proteomes" id="UP000595917"/>
    </source>
</evidence>
<dbReference type="KEGG" id="bhc:JFL75_18445"/>
<dbReference type="InterPro" id="IPR039650">
    <property type="entry name" value="HdrA-like"/>
</dbReference>
<dbReference type="Pfam" id="PF12831">
    <property type="entry name" value="FAD_oxidored"/>
    <property type="match status" value="1"/>
</dbReference>
<dbReference type="GO" id="GO:0051539">
    <property type="term" value="F:4 iron, 4 sulfur cluster binding"/>
    <property type="evidence" value="ECO:0007669"/>
    <property type="project" value="UniProtKB-KW"/>
</dbReference>
<keyword evidence="5" id="KW-0411">Iron-sulfur</keyword>
<dbReference type="Proteomes" id="UP000595917">
    <property type="component" value="Chromosome"/>
</dbReference>
<keyword evidence="7" id="KW-1185">Reference proteome</keyword>
<gene>
    <name evidence="6" type="ORF">JFL75_18445</name>
</gene>
<keyword evidence="4" id="KW-0408">Iron</keyword>
<dbReference type="RefSeq" id="WP_215626192.1">
    <property type="nucleotide sequence ID" value="NZ_CP067089.2"/>
</dbReference>
<dbReference type="EMBL" id="CP067089">
    <property type="protein sequence ID" value="QQO08886.1"/>
    <property type="molecule type" value="Genomic_DNA"/>
</dbReference>